<dbReference type="PRINTS" id="PR00080">
    <property type="entry name" value="SDRFAMILY"/>
</dbReference>
<dbReference type="Gene3D" id="3.40.50.720">
    <property type="entry name" value="NAD(P)-binding Rossmann-like Domain"/>
    <property type="match status" value="1"/>
</dbReference>
<dbReference type="InterPro" id="IPR020904">
    <property type="entry name" value="Sc_DH/Rdtase_CS"/>
</dbReference>
<dbReference type="GO" id="GO:0008206">
    <property type="term" value="P:bile acid metabolic process"/>
    <property type="evidence" value="ECO:0007669"/>
    <property type="project" value="UniProtKB-ARBA"/>
</dbReference>
<dbReference type="PANTHER" id="PTHR42760:SF115">
    <property type="entry name" value="3-OXOACYL-[ACYL-CARRIER-PROTEIN] REDUCTASE FABG"/>
    <property type="match status" value="1"/>
</dbReference>
<evidence type="ECO:0000256" key="1">
    <source>
        <dbReference type="ARBA" id="ARBA00006484"/>
    </source>
</evidence>
<dbReference type="FunFam" id="3.40.50.720:FF:000084">
    <property type="entry name" value="Short-chain dehydrogenase reductase"/>
    <property type="match status" value="1"/>
</dbReference>
<proteinExistence type="inferred from homology"/>
<dbReference type="OrthoDB" id="9803333at2"/>
<comment type="similarity">
    <text evidence="1">Belongs to the short-chain dehydrogenases/reductases (SDR) family.</text>
</comment>
<name>A0A7X4YKX5_9BACL</name>
<gene>
    <name evidence="3" type="ORF">GT003_04725</name>
</gene>
<accession>A0A7X4YKX5</accession>
<protein>
    <submittedName>
        <fullName evidence="3">SDR family oxidoreductase</fullName>
    </submittedName>
</protein>
<reference evidence="3 4" key="1">
    <citation type="submission" date="2020-01" db="EMBL/GenBank/DDBJ databases">
        <title>Paenibacillus soybeanensis sp. nov. isolated from the nodules of soybean (Glycine max(L.) Merr).</title>
        <authorList>
            <person name="Wang H."/>
        </authorList>
    </citation>
    <scope>NUCLEOTIDE SEQUENCE [LARGE SCALE GENOMIC DNA]</scope>
    <source>
        <strain evidence="3 4">DSM 23054</strain>
    </source>
</reference>
<evidence type="ECO:0000313" key="4">
    <source>
        <dbReference type="Proteomes" id="UP000558113"/>
    </source>
</evidence>
<organism evidence="3 4">
    <name type="scientific">Paenibacillus sacheonensis</name>
    <dbReference type="NCBI Taxonomy" id="742054"/>
    <lineage>
        <taxon>Bacteria</taxon>
        <taxon>Bacillati</taxon>
        <taxon>Bacillota</taxon>
        <taxon>Bacilli</taxon>
        <taxon>Bacillales</taxon>
        <taxon>Paenibacillaceae</taxon>
        <taxon>Paenibacillus</taxon>
    </lineage>
</organism>
<evidence type="ECO:0000313" key="3">
    <source>
        <dbReference type="EMBL" id="NBC68303.1"/>
    </source>
</evidence>
<dbReference type="PROSITE" id="PS00061">
    <property type="entry name" value="ADH_SHORT"/>
    <property type="match status" value="1"/>
</dbReference>
<dbReference type="EMBL" id="JAAAMU010000002">
    <property type="protein sequence ID" value="NBC68303.1"/>
    <property type="molecule type" value="Genomic_DNA"/>
</dbReference>
<dbReference type="InterPro" id="IPR036291">
    <property type="entry name" value="NAD(P)-bd_dom_sf"/>
</dbReference>
<dbReference type="RefSeq" id="WP_161694969.1">
    <property type="nucleotide sequence ID" value="NZ_JAAAMU010000002.1"/>
</dbReference>
<keyword evidence="2" id="KW-0560">Oxidoreductase</keyword>
<dbReference type="PANTHER" id="PTHR42760">
    <property type="entry name" value="SHORT-CHAIN DEHYDROGENASES/REDUCTASES FAMILY MEMBER"/>
    <property type="match status" value="1"/>
</dbReference>
<evidence type="ECO:0000256" key="2">
    <source>
        <dbReference type="ARBA" id="ARBA00023002"/>
    </source>
</evidence>
<keyword evidence="4" id="KW-1185">Reference proteome</keyword>
<dbReference type="GO" id="GO:0016616">
    <property type="term" value="F:oxidoreductase activity, acting on the CH-OH group of donors, NAD or NADP as acceptor"/>
    <property type="evidence" value="ECO:0007669"/>
    <property type="project" value="TreeGrafter"/>
</dbReference>
<dbReference type="AlphaFoldDB" id="A0A7X4YKX5"/>
<sequence length="248" mass="26396">MAVDQQYVMITGAGAGIGREVAWAYASKGATVILTDKNAESLAQTTERLRSGGQRVFSQVLDVSDPAAIAACFAWVRESAGRLDALINNAGLGAWKSPYDLEVDEWDYVLNTNLRGTFLCAREAAKLMRASGGGAIVNLASTRALMSEPNSEAYAASKGGIVALTHALAVSLGPDLIRVNAISPGWIETGDYGALRPIDHAQHPAQRVGNPDDIARACFYLTDPANDFVTGTNLVIDGGMTRKMMYEE</sequence>
<dbReference type="SUPFAM" id="SSF51735">
    <property type="entry name" value="NAD(P)-binding Rossmann-fold domains"/>
    <property type="match status" value="1"/>
</dbReference>
<dbReference type="PRINTS" id="PR00081">
    <property type="entry name" value="GDHRDH"/>
</dbReference>
<dbReference type="Proteomes" id="UP000558113">
    <property type="component" value="Unassembled WGS sequence"/>
</dbReference>
<dbReference type="Pfam" id="PF13561">
    <property type="entry name" value="adh_short_C2"/>
    <property type="match status" value="1"/>
</dbReference>
<dbReference type="InterPro" id="IPR002347">
    <property type="entry name" value="SDR_fam"/>
</dbReference>
<comment type="caution">
    <text evidence="3">The sequence shown here is derived from an EMBL/GenBank/DDBJ whole genome shotgun (WGS) entry which is preliminary data.</text>
</comment>